<feature type="active site" description="Nucleophile" evidence="5">
    <location>
        <position position="343"/>
    </location>
</feature>
<dbReference type="Pfam" id="PF01189">
    <property type="entry name" value="Methyltr_RsmB-F"/>
    <property type="match status" value="1"/>
</dbReference>
<dbReference type="PROSITE" id="PS51686">
    <property type="entry name" value="SAM_MT_RSMB_NOP"/>
    <property type="match status" value="1"/>
</dbReference>
<dbReference type="InterPro" id="IPR023267">
    <property type="entry name" value="RCMT"/>
</dbReference>
<dbReference type="PRINTS" id="PR02008">
    <property type="entry name" value="RCMTFAMILY"/>
</dbReference>
<name>A0A290QMW9_9BACT</name>
<comment type="caution">
    <text evidence="5">Lacks conserved residue(s) required for the propagation of feature annotation.</text>
</comment>
<dbReference type="GO" id="GO:0009383">
    <property type="term" value="F:rRNA (cytosine-C5-)-methyltransferase activity"/>
    <property type="evidence" value="ECO:0007669"/>
    <property type="project" value="TreeGrafter"/>
</dbReference>
<evidence type="ECO:0000256" key="1">
    <source>
        <dbReference type="ARBA" id="ARBA00022603"/>
    </source>
</evidence>
<dbReference type="InterPro" id="IPR029063">
    <property type="entry name" value="SAM-dependent_MTases_sf"/>
</dbReference>
<keyword evidence="8" id="KW-1185">Reference proteome</keyword>
<accession>A0A290QMW9</accession>
<dbReference type="OrthoDB" id="9810297at2"/>
<dbReference type="InterPro" id="IPR049560">
    <property type="entry name" value="MeTrfase_RsmB-F_NOP2_cat"/>
</dbReference>
<dbReference type="RefSeq" id="WP_096057191.1">
    <property type="nucleotide sequence ID" value="NZ_CP023344.1"/>
</dbReference>
<dbReference type="KEGG" id="vbh:CMV30_17285"/>
<keyword evidence="3 5" id="KW-0949">S-adenosyl-L-methionine</keyword>
<dbReference type="GO" id="GO:0003723">
    <property type="term" value="F:RNA binding"/>
    <property type="evidence" value="ECO:0007669"/>
    <property type="project" value="UniProtKB-UniRule"/>
</dbReference>
<keyword evidence="1 5" id="KW-0489">Methyltransferase</keyword>
<evidence type="ECO:0000256" key="3">
    <source>
        <dbReference type="ARBA" id="ARBA00022691"/>
    </source>
</evidence>
<reference evidence="7 8" key="1">
    <citation type="submission" date="2017-09" db="EMBL/GenBank/DDBJ databases">
        <title>Complete genome sequence of Verrucomicrobial strain HZ-65, isolated from freshwater.</title>
        <authorList>
            <person name="Choi A."/>
        </authorList>
    </citation>
    <scope>NUCLEOTIDE SEQUENCE [LARGE SCALE GENOMIC DNA]</scope>
    <source>
        <strain evidence="7 8">HZ-65</strain>
    </source>
</reference>
<feature type="binding site" evidence="5">
    <location>
        <position position="253"/>
    </location>
    <ligand>
        <name>S-adenosyl-L-methionine</name>
        <dbReference type="ChEBI" id="CHEBI:59789"/>
    </ligand>
</feature>
<dbReference type="CDD" id="cd02440">
    <property type="entry name" value="AdoMet_MTases"/>
    <property type="match status" value="1"/>
</dbReference>
<feature type="binding site" evidence="5">
    <location>
        <position position="290"/>
    </location>
    <ligand>
        <name>S-adenosyl-L-methionine</name>
        <dbReference type="ChEBI" id="CHEBI:59789"/>
    </ligand>
</feature>
<evidence type="ECO:0000313" key="7">
    <source>
        <dbReference type="EMBL" id="ATC65562.1"/>
    </source>
</evidence>
<gene>
    <name evidence="7" type="ORF">CMV30_17285</name>
</gene>
<keyword evidence="2 5" id="KW-0808">Transferase</keyword>
<protein>
    <submittedName>
        <fullName evidence="7">RNA methyltransferase</fullName>
    </submittedName>
</protein>
<dbReference type="AlphaFoldDB" id="A0A290QMW9"/>
<sequence length="392" mass="43078">MDSHAANQARTFLALFAELRPLLRTDRNLPARLQQRLARERRFGSRDRRLYRELLYTAIRHLPWIEAALAISDVTAIHATAWLAADVPATRQLKTALVPTDWPELPPTVAAKAAHLGEIARASLLPDWFHAHCPAAFESPNLDALHTRSPLWLRLQTDKPEKVFTEFNARGWTWRTSDLIPDALELLTESDVTQTDAYTHGLIEIQDLGSQLILTSAAPQPGTRWLDACAGAGGKTLQLARLLGPTGHVTAHDIRPAALAELQTRASRAGLRNVSVSPAPAGLFDGVLVDAPCTGSGTWRRSPHLKWCTTEADIASAAKLQRELLTRFAPHVRPGGHLLYATCSLSRVENEDIATAFHAAHPHFTAASPARTILPATHNTDAFFAATFRREL</sequence>
<dbReference type="Gene3D" id="3.40.50.150">
    <property type="entry name" value="Vaccinia Virus protein VP39"/>
    <property type="match status" value="1"/>
</dbReference>
<dbReference type="PANTHER" id="PTHR22807">
    <property type="entry name" value="NOP2 YEAST -RELATED NOL1/NOP2/FMU SUN DOMAIN-CONTAINING"/>
    <property type="match status" value="1"/>
</dbReference>
<evidence type="ECO:0000256" key="2">
    <source>
        <dbReference type="ARBA" id="ARBA00022679"/>
    </source>
</evidence>
<comment type="similarity">
    <text evidence="5">Belongs to the class I-like SAM-binding methyltransferase superfamily. RsmB/NOP family.</text>
</comment>
<evidence type="ECO:0000256" key="5">
    <source>
        <dbReference type="PROSITE-ProRule" id="PRU01023"/>
    </source>
</evidence>
<dbReference type="PANTHER" id="PTHR22807:SF61">
    <property type="entry name" value="NOL1_NOP2_SUN FAMILY PROTEIN _ ANTITERMINATION NUSB DOMAIN-CONTAINING PROTEIN"/>
    <property type="match status" value="1"/>
</dbReference>
<proteinExistence type="inferred from homology"/>
<dbReference type="SUPFAM" id="SSF53335">
    <property type="entry name" value="S-adenosyl-L-methionine-dependent methyltransferases"/>
    <property type="match status" value="1"/>
</dbReference>
<feature type="domain" description="SAM-dependent MTase RsmB/NOP-type" evidence="6">
    <location>
        <begin position="139"/>
        <end position="392"/>
    </location>
</feature>
<keyword evidence="4 5" id="KW-0694">RNA-binding</keyword>
<organism evidence="7 8">
    <name type="scientific">Nibricoccus aquaticus</name>
    <dbReference type="NCBI Taxonomy" id="2576891"/>
    <lineage>
        <taxon>Bacteria</taxon>
        <taxon>Pseudomonadati</taxon>
        <taxon>Verrucomicrobiota</taxon>
        <taxon>Opitutia</taxon>
        <taxon>Opitutales</taxon>
        <taxon>Opitutaceae</taxon>
        <taxon>Nibricoccus</taxon>
    </lineage>
</organism>
<dbReference type="EMBL" id="CP023344">
    <property type="protein sequence ID" value="ATC65562.1"/>
    <property type="molecule type" value="Genomic_DNA"/>
</dbReference>
<evidence type="ECO:0000256" key="4">
    <source>
        <dbReference type="ARBA" id="ARBA00022884"/>
    </source>
</evidence>
<evidence type="ECO:0000313" key="8">
    <source>
        <dbReference type="Proteomes" id="UP000217265"/>
    </source>
</evidence>
<dbReference type="Proteomes" id="UP000217265">
    <property type="component" value="Chromosome"/>
</dbReference>
<dbReference type="GO" id="GO:0005829">
    <property type="term" value="C:cytosol"/>
    <property type="evidence" value="ECO:0007669"/>
    <property type="project" value="TreeGrafter"/>
</dbReference>
<dbReference type="InterPro" id="IPR001678">
    <property type="entry name" value="MeTrfase_RsmB-F_NOP2_dom"/>
</dbReference>
<evidence type="ECO:0000259" key="6">
    <source>
        <dbReference type="PROSITE" id="PS51686"/>
    </source>
</evidence>
<dbReference type="GO" id="GO:0070475">
    <property type="term" value="P:rRNA base methylation"/>
    <property type="evidence" value="ECO:0007669"/>
    <property type="project" value="TreeGrafter"/>
</dbReference>